<keyword evidence="2" id="KW-1185">Reference proteome</keyword>
<comment type="caution">
    <text evidence="1">The sequence shown here is derived from an EMBL/GenBank/DDBJ whole genome shotgun (WGS) entry which is preliminary data.</text>
</comment>
<reference evidence="1 2" key="1">
    <citation type="submission" date="2019-07" db="EMBL/GenBank/DDBJ databases">
        <title>Whole genome shotgun sequence of Staphylococcus cohnii subsp. urealyticus NBRC 109766.</title>
        <authorList>
            <person name="Hosoyama A."/>
            <person name="Uohara A."/>
            <person name="Ohji S."/>
            <person name="Ichikawa N."/>
        </authorList>
    </citation>
    <scope>NUCLEOTIDE SEQUENCE [LARGE SCALE GENOMIC DNA]</scope>
    <source>
        <strain evidence="1 2">NBRC 109766</strain>
    </source>
</reference>
<dbReference type="EMBL" id="BKAW01000005">
    <property type="protein sequence ID" value="GEQ02342.1"/>
    <property type="molecule type" value="Genomic_DNA"/>
</dbReference>
<dbReference type="InterPro" id="IPR038128">
    <property type="entry name" value="Gamma_PGA_hydro_sf"/>
</dbReference>
<dbReference type="Gene3D" id="3.40.630.100">
    <property type="entry name" value="Poly-gamma-glutamate hydrolase, zinc-binding motif"/>
    <property type="match status" value="1"/>
</dbReference>
<evidence type="ECO:0000313" key="1">
    <source>
        <dbReference type="EMBL" id="GEQ02342.1"/>
    </source>
</evidence>
<sequence length="206" mass="23448">MVDYFKTMTELLTYTNEDKDWEIQTCERDSPVLITAVHGGAIERGTTEVAQHLSETGNYSFYSFKGVRKNKNNELHVTSIHFDEPKLQKIVTEHAQVISIHGCMGKKNEVYIGGRDKSLIAQIKQTLNETGIVTKDAPSHISGKQQDNFVNCGQKGMGVQLELTVNFRKHCFVNKKFDLKDRENRSNWSTYLEAFSKAMIKAINNQ</sequence>
<dbReference type="Pfam" id="PF05908">
    <property type="entry name" value="Gamma_PGA_hydro"/>
    <property type="match status" value="1"/>
</dbReference>
<accession>A0AB34AGJ1</accession>
<gene>
    <name evidence="1" type="ORF">SCO02_07830</name>
</gene>
<evidence type="ECO:0000313" key="2">
    <source>
        <dbReference type="Proteomes" id="UP000321839"/>
    </source>
</evidence>
<dbReference type="AlphaFoldDB" id="A0AB34AGJ1"/>
<protein>
    <recommendedName>
        <fullName evidence="3">Phage-related replication protein</fullName>
    </recommendedName>
</protein>
<dbReference type="InterPro" id="IPR008585">
    <property type="entry name" value="Gamma_PGA_hydro"/>
</dbReference>
<name>A0AB34AGJ1_STAUR</name>
<dbReference type="Proteomes" id="UP000321839">
    <property type="component" value="Unassembled WGS sequence"/>
</dbReference>
<proteinExistence type="predicted"/>
<organism evidence="1 2">
    <name type="scientific">Staphylococcus ureilyticus</name>
    <name type="common">Staphylococcus cohnii subsp. urealyticus</name>
    <dbReference type="NCBI Taxonomy" id="94138"/>
    <lineage>
        <taxon>Bacteria</taxon>
        <taxon>Bacillati</taxon>
        <taxon>Bacillota</taxon>
        <taxon>Bacilli</taxon>
        <taxon>Bacillales</taxon>
        <taxon>Staphylococcaceae</taxon>
        <taxon>Staphylococcus</taxon>
        <taxon>Staphylococcus cohnii species complex</taxon>
    </lineage>
</organism>
<dbReference type="RefSeq" id="WP_073342260.1">
    <property type="nucleotide sequence ID" value="NZ_JAMCAG010000001.1"/>
</dbReference>
<evidence type="ECO:0008006" key="3">
    <source>
        <dbReference type="Google" id="ProtNLM"/>
    </source>
</evidence>